<dbReference type="EMBL" id="LAZR01049712">
    <property type="protein sequence ID" value="KKK89000.1"/>
    <property type="molecule type" value="Genomic_DNA"/>
</dbReference>
<evidence type="ECO:0000313" key="2">
    <source>
        <dbReference type="EMBL" id="KKK89000.1"/>
    </source>
</evidence>
<name>A0A0F8ZSP2_9ZZZZ</name>
<feature type="compositionally biased region" description="Basic and acidic residues" evidence="1">
    <location>
        <begin position="1"/>
        <end position="14"/>
    </location>
</feature>
<accession>A0A0F8ZSP2</accession>
<reference evidence="2" key="1">
    <citation type="journal article" date="2015" name="Nature">
        <title>Complex archaea that bridge the gap between prokaryotes and eukaryotes.</title>
        <authorList>
            <person name="Spang A."/>
            <person name="Saw J.H."/>
            <person name="Jorgensen S.L."/>
            <person name="Zaremba-Niedzwiedzka K."/>
            <person name="Martijn J."/>
            <person name="Lind A.E."/>
            <person name="van Eijk R."/>
            <person name="Schleper C."/>
            <person name="Guy L."/>
            <person name="Ettema T.J."/>
        </authorList>
    </citation>
    <scope>NUCLEOTIDE SEQUENCE</scope>
</reference>
<comment type="caution">
    <text evidence="2">The sequence shown here is derived from an EMBL/GenBank/DDBJ whole genome shotgun (WGS) entry which is preliminary data.</text>
</comment>
<feature type="compositionally biased region" description="Basic and acidic residues" evidence="1">
    <location>
        <begin position="28"/>
        <end position="40"/>
    </location>
</feature>
<organism evidence="2">
    <name type="scientific">marine sediment metagenome</name>
    <dbReference type="NCBI Taxonomy" id="412755"/>
    <lineage>
        <taxon>unclassified sequences</taxon>
        <taxon>metagenomes</taxon>
        <taxon>ecological metagenomes</taxon>
    </lineage>
</organism>
<dbReference type="AlphaFoldDB" id="A0A0F8ZSP2"/>
<gene>
    <name evidence="2" type="ORF">LCGC14_2737490</name>
</gene>
<feature type="region of interest" description="Disordered" evidence="1">
    <location>
        <begin position="1"/>
        <end position="48"/>
    </location>
</feature>
<evidence type="ECO:0000256" key="1">
    <source>
        <dbReference type="SAM" id="MobiDB-lite"/>
    </source>
</evidence>
<proteinExistence type="predicted"/>
<sequence>MSDQKKNFGKRSTEEVSLASMESTFNSDKIKKTGLTDDKSLSNSKKNLMKLHVTNNNFPLNKNTLR</sequence>
<protein>
    <submittedName>
        <fullName evidence="2">Uncharacterized protein</fullName>
    </submittedName>
</protein>